<dbReference type="AlphaFoldDB" id="A0A4P8IA51"/>
<accession>A0A4P8IA51</accession>
<dbReference type="KEGG" id="arf:AR1Y2_0812"/>
<name>A0A4P8IA51_9FIRM</name>
<protein>
    <submittedName>
        <fullName evidence="2">Uncharacterized protein</fullName>
    </submittedName>
</protein>
<feature type="transmembrane region" description="Helical" evidence="1">
    <location>
        <begin position="12"/>
        <end position="37"/>
    </location>
</feature>
<keyword evidence="1" id="KW-0472">Membrane</keyword>
<evidence type="ECO:0000313" key="2">
    <source>
        <dbReference type="EMBL" id="QCP34266.1"/>
    </source>
</evidence>
<keyword evidence="1" id="KW-0812">Transmembrane</keyword>
<keyword evidence="3" id="KW-1185">Reference proteome</keyword>
<dbReference type="RefSeq" id="WP_282432133.1">
    <property type="nucleotide sequence ID" value="NZ_CP040058.1"/>
</dbReference>
<evidence type="ECO:0000256" key="1">
    <source>
        <dbReference type="SAM" id="Phobius"/>
    </source>
</evidence>
<proteinExistence type="predicted"/>
<dbReference type="EMBL" id="CP040058">
    <property type="protein sequence ID" value="QCP34266.1"/>
    <property type="molecule type" value="Genomic_DNA"/>
</dbReference>
<gene>
    <name evidence="2" type="ORF">AR1Y2_0812</name>
</gene>
<dbReference type="Proteomes" id="UP000298653">
    <property type="component" value="Chromosome"/>
</dbReference>
<sequence length="41" mass="4314">MNLEQRMSQGLYAAGCFLSLSGHGILAVCCWAAGAAWKKGI</sequence>
<evidence type="ECO:0000313" key="3">
    <source>
        <dbReference type="Proteomes" id="UP000298653"/>
    </source>
</evidence>
<reference evidence="2 3" key="1">
    <citation type="submission" date="2019-05" db="EMBL/GenBank/DDBJ databases">
        <title>Complete genome sequencing of Anaerostipes rhamnosivorans.</title>
        <authorList>
            <person name="Bui T.P.N."/>
            <person name="de Vos W.M."/>
        </authorList>
    </citation>
    <scope>NUCLEOTIDE SEQUENCE [LARGE SCALE GENOMIC DNA]</scope>
    <source>
        <strain evidence="2 3">1y2</strain>
    </source>
</reference>
<organism evidence="2 3">
    <name type="scientific">Anaerostipes rhamnosivorans</name>
    <dbReference type="NCBI Taxonomy" id="1229621"/>
    <lineage>
        <taxon>Bacteria</taxon>
        <taxon>Bacillati</taxon>
        <taxon>Bacillota</taxon>
        <taxon>Clostridia</taxon>
        <taxon>Lachnospirales</taxon>
        <taxon>Lachnospiraceae</taxon>
        <taxon>Anaerostipes</taxon>
    </lineage>
</organism>
<keyword evidence="1" id="KW-1133">Transmembrane helix</keyword>